<dbReference type="PANTHER" id="PTHR23028">
    <property type="entry name" value="ACETYLTRANSFERASE"/>
    <property type="match status" value="1"/>
</dbReference>
<feature type="transmembrane region" description="Helical" evidence="1">
    <location>
        <begin position="325"/>
        <end position="349"/>
    </location>
</feature>
<feature type="transmembrane region" description="Helical" evidence="1">
    <location>
        <begin position="37"/>
        <end position="59"/>
    </location>
</feature>
<feature type="transmembrane region" description="Helical" evidence="1">
    <location>
        <begin position="293"/>
        <end position="313"/>
    </location>
</feature>
<reference evidence="3 4" key="1">
    <citation type="submission" date="2019-02" db="EMBL/GenBank/DDBJ databases">
        <title>Dyella amyloliquefaciens sp. nov., isolated from forest soil.</title>
        <authorList>
            <person name="Gao Z.-H."/>
            <person name="Qiu L.-H."/>
        </authorList>
    </citation>
    <scope>NUCLEOTIDE SEQUENCE [LARGE SCALE GENOMIC DNA]</scope>
    <source>
        <strain evidence="3 4">KACC 12747</strain>
    </source>
</reference>
<proteinExistence type="predicted"/>
<evidence type="ECO:0000256" key="1">
    <source>
        <dbReference type="SAM" id="Phobius"/>
    </source>
</evidence>
<keyword evidence="1" id="KW-0812">Transmembrane</keyword>
<accession>A0A4R0YG39</accession>
<dbReference type="Proteomes" id="UP000291822">
    <property type="component" value="Unassembled WGS sequence"/>
</dbReference>
<dbReference type="GO" id="GO:0009103">
    <property type="term" value="P:lipopolysaccharide biosynthetic process"/>
    <property type="evidence" value="ECO:0007669"/>
    <property type="project" value="TreeGrafter"/>
</dbReference>
<evidence type="ECO:0000313" key="4">
    <source>
        <dbReference type="Proteomes" id="UP000291822"/>
    </source>
</evidence>
<feature type="transmembrane region" description="Helical" evidence="1">
    <location>
        <begin position="260"/>
        <end position="281"/>
    </location>
</feature>
<organism evidence="3 4">
    <name type="scientific">Dyella soli</name>
    <dbReference type="NCBI Taxonomy" id="522319"/>
    <lineage>
        <taxon>Bacteria</taxon>
        <taxon>Pseudomonadati</taxon>
        <taxon>Pseudomonadota</taxon>
        <taxon>Gammaproteobacteria</taxon>
        <taxon>Lysobacterales</taxon>
        <taxon>Rhodanobacteraceae</taxon>
        <taxon>Dyella</taxon>
    </lineage>
</organism>
<dbReference type="Pfam" id="PF01757">
    <property type="entry name" value="Acyl_transf_3"/>
    <property type="match status" value="1"/>
</dbReference>
<protein>
    <submittedName>
        <fullName evidence="3">Acyltransferase</fullName>
    </submittedName>
</protein>
<dbReference type="EMBL" id="SJTG01000008">
    <property type="protein sequence ID" value="TCI05874.1"/>
    <property type="molecule type" value="Genomic_DNA"/>
</dbReference>
<feature type="domain" description="Acyltransferase 3" evidence="2">
    <location>
        <begin position="4"/>
        <end position="346"/>
    </location>
</feature>
<feature type="transmembrane region" description="Helical" evidence="1">
    <location>
        <begin position="236"/>
        <end position="254"/>
    </location>
</feature>
<keyword evidence="4" id="KW-1185">Reference proteome</keyword>
<dbReference type="AlphaFoldDB" id="A0A4R0YG39"/>
<dbReference type="RefSeq" id="WP_131152693.1">
    <property type="nucleotide sequence ID" value="NZ_SJTG01000008.1"/>
</dbReference>
<comment type="caution">
    <text evidence="3">The sequence shown here is derived from an EMBL/GenBank/DDBJ whole genome shotgun (WGS) entry which is preliminary data.</text>
</comment>
<dbReference type="InterPro" id="IPR050879">
    <property type="entry name" value="Acyltransferase_3"/>
</dbReference>
<keyword evidence="3" id="KW-0012">Acyltransferase</keyword>
<keyword evidence="1" id="KW-0472">Membrane</keyword>
<dbReference type="GO" id="GO:0016020">
    <property type="term" value="C:membrane"/>
    <property type="evidence" value="ECO:0007669"/>
    <property type="project" value="TreeGrafter"/>
</dbReference>
<dbReference type="GO" id="GO:0016747">
    <property type="term" value="F:acyltransferase activity, transferring groups other than amino-acyl groups"/>
    <property type="evidence" value="ECO:0007669"/>
    <property type="project" value="InterPro"/>
</dbReference>
<feature type="transmembrane region" description="Helical" evidence="1">
    <location>
        <begin position="79"/>
        <end position="98"/>
    </location>
</feature>
<keyword evidence="3" id="KW-0808">Transferase</keyword>
<name>A0A4R0YG39_9GAMM</name>
<feature type="transmembrane region" description="Helical" evidence="1">
    <location>
        <begin position="7"/>
        <end position="25"/>
    </location>
</feature>
<dbReference type="InterPro" id="IPR002656">
    <property type="entry name" value="Acyl_transf_3_dom"/>
</dbReference>
<evidence type="ECO:0000313" key="3">
    <source>
        <dbReference type="EMBL" id="TCI05874.1"/>
    </source>
</evidence>
<evidence type="ECO:0000259" key="2">
    <source>
        <dbReference type="Pfam" id="PF01757"/>
    </source>
</evidence>
<dbReference type="PANTHER" id="PTHR23028:SF53">
    <property type="entry name" value="ACYL_TRANSF_3 DOMAIN-CONTAINING PROTEIN"/>
    <property type="match status" value="1"/>
</dbReference>
<feature type="transmembrane region" description="Helical" evidence="1">
    <location>
        <begin position="201"/>
        <end position="224"/>
    </location>
</feature>
<gene>
    <name evidence="3" type="ORF">EZM97_35740</name>
</gene>
<feature type="transmembrane region" description="Helical" evidence="1">
    <location>
        <begin position="130"/>
        <end position="150"/>
    </location>
</feature>
<sequence length="375" mass="41576">MRLPGLDLLRAIAIVWVMLFHSYIVGGIGDHLGGAQWYGWMGVDLFFVLSGYLIGTQLLRPLARGEGLRFGEFYRRRAYRILPAFIVVLALYALWPAWREVPGMQPLWQFPTFTFNLLFANGENVAFSHVWSLCVEEHFYLVFPLAAWLVMRRPSTARFAVLCSLIVLGGMALRAWIWVNVFHPAQLADDGTSGLAFLRYIYYPTYSRLDGLLAGVVLAACAVFRPTWMARIQRHGHAVLVLGLVLFGVSVAIFAERAGFAATVVGYPLMSLALMCMVAAASGGNSVLARVRVPGAGWLAAISYSLYLCHKGVFHLVQVHAADTFHGWTLFGIYALATLAGGALLHYAIERPFLRWRDSRRRPVLQPATAVGEAA</sequence>
<keyword evidence="1" id="KW-1133">Transmembrane helix</keyword>
<feature type="transmembrane region" description="Helical" evidence="1">
    <location>
        <begin position="159"/>
        <end position="181"/>
    </location>
</feature>